<feature type="region of interest" description="Disordered" evidence="9">
    <location>
        <begin position="541"/>
        <end position="565"/>
    </location>
</feature>
<dbReference type="GO" id="GO:0005813">
    <property type="term" value="C:centrosome"/>
    <property type="evidence" value="ECO:0007669"/>
    <property type="project" value="UniProtKB-SubCell"/>
</dbReference>
<protein>
    <recommendedName>
        <fullName evidence="3">Trichoplein keratin filament-binding protein</fullName>
    </recommendedName>
</protein>
<dbReference type="PANTHER" id="PTHR31183">
    <property type="entry name" value="TRICHOPLEIN KERATIN FILAMENT-BINDING PROTEIN FAMILY MEMBER"/>
    <property type="match status" value="1"/>
</dbReference>
<dbReference type="Pfam" id="PF01847">
    <property type="entry name" value="VHL"/>
    <property type="match status" value="1"/>
</dbReference>
<dbReference type="InterPro" id="IPR043597">
    <property type="entry name" value="TPH_dom"/>
</dbReference>
<dbReference type="InterPro" id="IPR043596">
    <property type="entry name" value="CFAP53/TCHP"/>
</dbReference>
<evidence type="ECO:0000256" key="2">
    <source>
        <dbReference type="ARBA" id="ARBA00010777"/>
    </source>
</evidence>
<organism evidence="12 13">
    <name type="scientific">Sciurus carolinensis</name>
    <name type="common">Eastern gray squirrel</name>
    <dbReference type="NCBI Taxonomy" id="30640"/>
    <lineage>
        <taxon>Eukaryota</taxon>
        <taxon>Metazoa</taxon>
        <taxon>Chordata</taxon>
        <taxon>Craniata</taxon>
        <taxon>Vertebrata</taxon>
        <taxon>Euteleostomi</taxon>
        <taxon>Mammalia</taxon>
        <taxon>Eutheria</taxon>
        <taxon>Euarchontoglires</taxon>
        <taxon>Glires</taxon>
        <taxon>Rodentia</taxon>
        <taxon>Sciuromorpha</taxon>
        <taxon>Sciuridae</taxon>
        <taxon>Sciurinae</taxon>
        <taxon>Sciurini</taxon>
        <taxon>Sciurus</taxon>
    </lineage>
</organism>
<comment type="caution">
    <text evidence="12">The sequence shown here is derived from an EMBL/GenBank/DDBJ whole genome shotgun (WGS) entry which is preliminary data.</text>
</comment>
<dbReference type="GO" id="GO:0045095">
    <property type="term" value="C:keratin filament"/>
    <property type="evidence" value="ECO:0007669"/>
    <property type="project" value="TreeGrafter"/>
</dbReference>
<evidence type="ECO:0000259" key="11">
    <source>
        <dbReference type="Pfam" id="PF13868"/>
    </source>
</evidence>
<feature type="region of interest" description="Disordered" evidence="9">
    <location>
        <begin position="473"/>
        <end position="492"/>
    </location>
</feature>
<evidence type="ECO:0000256" key="1">
    <source>
        <dbReference type="ARBA" id="ARBA00004300"/>
    </source>
</evidence>
<sequence>MEAGPLGPVPRPVNSRELSQVFCNRNPRIVPPGWLNFDGEPQPYPTVPPGAGRRIHSMALPTLPSYWCSRRLLGQQAARQRQREQEARLRQQWDQNSHYFQMSDICCSKQAEWSSEASYLRSMHAYQRERMKEEKRKSLEARRERLRQLMLEEQDLLARELQELRLSMNLRERRIREQHGSLKSAREEQRKLIAEQLLYEHWKKNNPKLREIELELHKKHVINSWETQKEEKKQQEATKEQEKRRYENEYETARREAMERLRAEEERRRLEDKLQAEALLQQMEELKLKEMEATKLKKEQENLLKQRWELERLEEERKQMAAFRRKAELGRFLRHQYNAQLNRRTQQIKEELEADKRILQSLLEEEDTAQRMHLTRREQALADVAWMKQVIEEQLQLERTREAELQALLREEAKEMWEKREAEWARERSARDRLMNEVLTGRQQQIQEKIEQNRRAQEESLRHREQLIQNLEEARESARRAKEESEELKSARKQELAAQVAERQLQAWEADQQAEEEEEGARQAEQLSDALLQQEAKMMAEQGYRPKPPSKASGDPATSNNLPRGCGDRDWHLSLVKQCGGDRNQSLCSIPPSRCTSAYVPHPSSGSRRSAILIRDIHLCL</sequence>
<dbReference type="GO" id="GO:0005929">
    <property type="term" value="C:cilium"/>
    <property type="evidence" value="ECO:0007669"/>
    <property type="project" value="UniProtKB-ARBA"/>
</dbReference>
<dbReference type="GO" id="GO:0030030">
    <property type="term" value="P:cell projection organization"/>
    <property type="evidence" value="ECO:0007669"/>
    <property type="project" value="UniProtKB-KW"/>
</dbReference>
<dbReference type="Pfam" id="PF13868">
    <property type="entry name" value="TPH"/>
    <property type="match status" value="1"/>
</dbReference>
<evidence type="ECO:0000256" key="6">
    <source>
        <dbReference type="ARBA" id="ARBA00023054"/>
    </source>
</evidence>
<dbReference type="PANTHER" id="PTHR31183:SF2">
    <property type="entry name" value="TRICHOPLEIN KERATIN FILAMENT-BINDING PROTEIN"/>
    <property type="match status" value="1"/>
</dbReference>
<keyword evidence="7" id="KW-0206">Cytoskeleton</keyword>
<keyword evidence="4" id="KW-0963">Cytoplasm</keyword>
<accession>A0AA41SXZ8</accession>
<keyword evidence="12" id="KW-0416">Keratin</keyword>
<proteinExistence type="inferred from homology"/>
<dbReference type="GO" id="GO:0006915">
    <property type="term" value="P:apoptotic process"/>
    <property type="evidence" value="ECO:0007669"/>
    <property type="project" value="TreeGrafter"/>
</dbReference>
<evidence type="ECO:0000256" key="4">
    <source>
        <dbReference type="ARBA" id="ARBA00022490"/>
    </source>
</evidence>
<dbReference type="SUPFAM" id="SSF49468">
    <property type="entry name" value="VHL"/>
    <property type="match status" value="1"/>
</dbReference>
<keyword evidence="6 8" id="KW-0175">Coiled coil</keyword>
<feature type="domain" description="Trichohyalin-plectin-homology" evidence="11">
    <location>
        <begin position="203"/>
        <end position="540"/>
    </location>
</feature>
<evidence type="ECO:0000256" key="9">
    <source>
        <dbReference type="SAM" id="MobiDB-lite"/>
    </source>
</evidence>
<feature type="domain" description="von Hippel-Lindau disease tumour suppressor beta" evidence="10">
    <location>
        <begin position="12"/>
        <end position="58"/>
    </location>
</feature>
<feature type="region of interest" description="Disordered" evidence="9">
    <location>
        <begin position="227"/>
        <end position="249"/>
    </location>
</feature>
<evidence type="ECO:0000256" key="3">
    <source>
        <dbReference type="ARBA" id="ARBA00017328"/>
    </source>
</evidence>
<dbReference type="AlphaFoldDB" id="A0AA41SXZ8"/>
<evidence type="ECO:0000313" key="12">
    <source>
        <dbReference type="EMBL" id="MBZ3881128.1"/>
    </source>
</evidence>
<name>A0AA41SXZ8_SCICA</name>
<dbReference type="Proteomes" id="UP001166674">
    <property type="component" value="Unassembled WGS sequence"/>
</dbReference>
<dbReference type="EMBL" id="JAATJV010374999">
    <property type="protein sequence ID" value="MBZ3881128.1"/>
    <property type="molecule type" value="Genomic_DNA"/>
</dbReference>
<evidence type="ECO:0000313" key="13">
    <source>
        <dbReference type="Proteomes" id="UP001166674"/>
    </source>
</evidence>
<dbReference type="InterPro" id="IPR036208">
    <property type="entry name" value="VHL_sf"/>
</dbReference>
<comment type="subcellular location">
    <subcellularLocation>
        <location evidence="1">Cytoplasm</location>
        <location evidence="1">Cytoskeleton</location>
        <location evidence="1">Microtubule organizing center</location>
        <location evidence="1">Centrosome</location>
    </subcellularLocation>
</comment>
<feature type="coiled-coil region" evidence="8">
    <location>
        <begin position="129"/>
        <end position="163"/>
    </location>
</feature>
<gene>
    <name evidence="12" type="ORF">SUZIE_161390</name>
</gene>
<dbReference type="InterPro" id="IPR024053">
    <property type="entry name" value="VHL_beta_dom"/>
</dbReference>
<evidence type="ECO:0000256" key="7">
    <source>
        <dbReference type="ARBA" id="ARBA00023212"/>
    </source>
</evidence>
<keyword evidence="5" id="KW-0970">Cilium biogenesis/degradation</keyword>
<keyword evidence="13" id="KW-1185">Reference proteome</keyword>
<evidence type="ECO:0000256" key="8">
    <source>
        <dbReference type="SAM" id="Coils"/>
    </source>
</evidence>
<evidence type="ECO:0000256" key="5">
    <source>
        <dbReference type="ARBA" id="ARBA00022794"/>
    </source>
</evidence>
<reference evidence="12" key="1">
    <citation type="submission" date="2020-03" db="EMBL/GenBank/DDBJ databases">
        <title>Studies in the Genomics of Life Span.</title>
        <authorList>
            <person name="Glass D."/>
        </authorList>
    </citation>
    <scope>NUCLEOTIDE SEQUENCE</scope>
    <source>
        <strain evidence="12">SUZIE</strain>
        <tissue evidence="12">Muscle</tissue>
    </source>
</reference>
<evidence type="ECO:0000259" key="10">
    <source>
        <dbReference type="Pfam" id="PF01847"/>
    </source>
</evidence>
<feature type="region of interest" description="Disordered" evidence="9">
    <location>
        <begin position="506"/>
        <end position="525"/>
    </location>
</feature>
<comment type="similarity">
    <text evidence="2">Belongs to the TCHP family.</text>
</comment>